<proteinExistence type="predicted"/>
<sequence length="565" mass="65432">MKQNPDYKDRLLEIHGTNMWNGYHVQRAIEFAKKFDLTGIIFHCNDIIDRAIKPDKYFSPNVSLLSYNNRDGDTKNYKYYLHNIIDKITDAGLEFYVEVKEIYYPHEILSEFPHLRHENGAVCPTDPFWWEFLEEKIREFVERFPKVSGVIVSAGTRESMVSLAANKCTCERCRGYDMERWYRELIGAMFRPLDAAGKKLIVRDFSYTADHQYAMVDAARDVSEKIIMALKKVPHDYYPTFPDNPTVGNCGGLTQWIEYDTWGQYFGLGILPCSVAEDMQGRMQRYLAKGASGVMLRTDWERLLMGSTFNSFNLFNLIAGAMLSQDVNMNLDEAYQAWLKFGLLSPLEYDACPQQPCVPTSPQALPVLRELMQRSWKILEKSIYVRGHVFNRNAQMFDRYFLTYFIMTVQHTRDHWDKGASQKVQPTDENIAIMMREKDEAVELAKSLRELVHPEELGVNADIQRYLNFVLDVYVVYTEIFRQQLLTAALTKRAEESGSEEDRKRAQETLAPYEQLAQRLDLVVRGKGYSNNVEYVMDGDRVRRFAADVENVLAQVCVPKGGKTE</sequence>
<evidence type="ECO:0000313" key="2">
    <source>
        <dbReference type="Proteomes" id="UP001477672"/>
    </source>
</evidence>
<dbReference type="Gene3D" id="3.20.20.80">
    <property type="entry name" value="Glycosidases"/>
    <property type="match status" value="1"/>
</dbReference>
<dbReference type="Proteomes" id="UP001477672">
    <property type="component" value="Unassembled WGS sequence"/>
</dbReference>
<dbReference type="RefSeq" id="WP_349216378.1">
    <property type="nucleotide sequence ID" value="NZ_JBBMFA010000096.1"/>
</dbReference>
<reference evidence="1 2" key="1">
    <citation type="submission" date="2024-03" db="EMBL/GenBank/DDBJ databases">
        <title>Human intestinal bacterial collection.</title>
        <authorList>
            <person name="Pauvert C."/>
            <person name="Hitch T.C.A."/>
            <person name="Clavel T."/>
        </authorList>
    </citation>
    <scope>NUCLEOTIDE SEQUENCE [LARGE SCALE GENOMIC DNA]</scope>
    <source>
        <strain evidence="1 2">CLA-JM-H11</strain>
    </source>
</reference>
<comment type="caution">
    <text evidence="1">The sequence shown here is derived from an EMBL/GenBank/DDBJ whole genome shotgun (WGS) entry which is preliminary data.</text>
</comment>
<organism evidence="1 2">
    <name type="scientific">Ruthenibacterium intestinale</name>
    <dbReference type="NCBI Taxonomy" id="3133163"/>
    <lineage>
        <taxon>Bacteria</taxon>
        <taxon>Bacillati</taxon>
        <taxon>Bacillota</taxon>
        <taxon>Clostridia</taxon>
        <taxon>Eubacteriales</taxon>
        <taxon>Oscillospiraceae</taxon>
        <taxon>Ruthenibacterium</taxon>
    </lineage>
</organism>
<gene>
    <name evidence="1" type="ORF">WMO24_10390</name>
</gene>
<keyword evidence="2" id="KW-1185">Reference proteome</keyword>
<dbReference type="InterPro" id="IPR017853">
    <property type="entry name" value="GH"/>
</dbReference>
<name>A0ABV1GGQ6_9FIRM</name>
<dbReference type="SUPFAM" id="SSF51445">
    <property type="entry name" value="(Trans)glycosidases"/>
    <property type="match status" value="1"/>
</dbReference>
<accession>A0ABV1GGQ6</accession>
<evidence type="ECO:0000313" key="1">
    <source>
        <dbReference type="EMBL" id="MEQ2520832.1"/>
    </source>
</evidence>
<evidence type="ECO:0008006" key="3">
    <source>
        <dbReference type="Google" id="ProtNLM"/>
    </source>
</evidence>
<dbReference type="EMBL" id="JBBMFA010000096">
    <property type="protein sequence ID" value="MEQ2520832.1"/>
    <property type="molecule type" value="Genomic_DNA"/>
</dbReference>
<protein>
    <recommendedName>
        <fullName evidence="3">DUF4838 domain-containing protein</fullName>
    </recommendedName>
</protein>